<dbReference type="InterPro" id="IPR036047">
    <property type="entry name" value="F-box-like_dom_sf"/>
</dbReference>
<name>R0GXB5_9BRAS</name>
<organism evidence="2 3">
    <name type="scientific">Capsella rubella</name>
    <dbReference type="NCBI Taxonomy" id="81985"/>
    <lineage>
        <taxon>Eukaryota</taxon>
        <taxon>Viridiplantae</taxon>
        <taxon>Streptophyta</taxon>
        <taxon>Embryophyta</taxon>
        <taxon>Tracheophyta</taxon>
        <taxon>Spermatophyta</taxon>
        <taxon>Magnoliopsida</taxon>
        <taxon>eudicotyledons</taxon>
        <taxon>Gunneridae</taxon>
        <taxon>Pentapetalae</taxon>
        <taxon>rosids</taxon>
        <taxon>malvids</taxon>
        <taxon>Brassicales</taxon>
        <taxon>Brassicaceae</taxon>
        <taxon>Camelineae</taxon>
        <taxon>Capsella</taxon>
    </lineage>
</organism>
<feature type="domain" description="F-box" evidence="1">
    <location>
        <begin position="1"/>
        <end position="59"/>
    </location>
</feature>
<evidence type="ECO:0000313" key="3">
    <source>
        <dbReference type="Proteomes" id="UP000029121"/>
    </source>
</evidence>
<dbReference type="KEGG" id="crb:17897348"/>
<dbReference type="EMBL" id="KB870805">
    <property type="protein sequence ID" value="EOA40577.1"/>
    <property type="molecule type" value="Genomic_DNA"/>
</dbReference>
<dbReference type="SMART" id="SM00256">
    <property type="entry name" value="FBOX"/>
    <property type="match status" value="1"/>
</dbReference>
<dbReference type="InterPro" id="IPR055411">
    <property type="entry name" value="LRR_FXL15/At3g58940/PEG3-like"/>
</dbReference>
<dbReference type="PANTHER" id="PTHR31900:SF34">
    <property type="entry name" value="EMB|CAB62440.1-RELATED"/>
    <property type="match status" value="1"/>
</dbReference>
<dbReference type="InterPro" id="IPR050232">
    <property type="entry name" value="FBL13/AtMIF1-like"/>
</dbReference>
<reference evidence="3" key="1">
    <citation type="journal article" date="2013" name="Nat. Genet.">
        <title>The Capsella rubella genome and the genomic consequences of rapid mating system evolution.</title>
        <authorList>
            <person name="Slotte T."/>
            <person name="Hazzouri K.M."/>
            <person name="Agren J.A."/>
            <person name="Koenig D."/>
            <person name="Maumus F."/>
            <person name="Guo Y.L."/>
            <person name="Steige K."/>
            <person name="Platts A.E."/>
            <person name="Escobar J.S."/>
            <person name="Newman L.K."/>
            <person name="Wang W."/>
            <person name="Mandakova T."/>
            <person name="Vello E."/>
            <person name="Smith L.M."/>
            <person name="Henz S.R."/>
            <person name="Steffen J."/>
            <person name="Takuno S."/>
            <person name="Brandvain Y."/>
            <person name="Coop G."/>
            <person name="Andolfatto P."/>
            <person name="Hu T.T."/>
            <person name="Blanchette M."/>
            <person name="Clark R.M."/>
            <person name="Quesneville H."/>
            <person name="Nordborg M."/>
            <person name="Gaut B.S."/>
            <person name="Lysak M.A."/>
            <person name="Jenkins J."/>
            <person name="Grimwood J."/>
            <person name="Chapman J."/>
            <person name="Prochnik S."/>
            <person name="Shu S."/>
            <person name="Rokhsar D."/>
            <person name="Schmutz J."/>
            <person name="Weigel D."/>
            <person name="Wright S.I."/>
        </authorList>
    </citation>
    <scope>NUCLEOTIDE SEQUENCE [LARGE SCALE GENOMIC DNA]</scope>
    <source>
        <strain evidence="3">cv. Monte Gargano</strain>
    </source>
</reference>
<dbReference type="PANTHER" id="PTHR31900">
    <property type="entry name" value="F-BOX/RNI SUPERFAMILY PROTEIN-RELATED"/>
    <property type="match status" value="1"/>
</dbReference>
<dbReference type="InterPro" id="IPR001810">
    <property type="entry name" value="F-box_dom"/>
</dbReference>
<dbReference type="SMART" id="SM00579">
    <property type="entry name" value="FBD"/>
    <property type="match status" value="1"/>
</dbReference>
<dbReference type="Pfam" id="PF08387">
    <property type="entry name" value="FBD"/>
    <property type="match status" value="1"/>
</dbReference>
<dbReference type="Pfam" id="PF24758">
    <property type="entry name" value="LRR_At5g56370"/>
    <property type="match status" value="1"/>
</dbReference>
<dbReference type="Proteomes" id="UP000029121">
    <property type="component" value="Unassembled WGS sequence"/>
</dbReference>
<dbReference type="Gene3D" id="3.80.10.10">
    <property type="entry name" value="Ribonuclease Inhibitor"/>
    <property type="match status" value="1"/>
</dbReference>
<dbReference type="OrthoDB" id="1107256at2759"/>
<dbReference type="AlphaFoldDB" id="R0GXB5"/>
<dbReference type="PROSITE" id="PS50181">
    <property type="entry name" value="FBOX"/>
    <property type="match status" value="1"/>
</dbReference>
<dbReference type="SUPFAM" id="SSF81383">
    <property type="entry name" value="F-box domain"/>
    <property type="match status" value="1"/>
</dbReference>
<protein>
    <recommendedName>
        <fullName evidence="1">F-box domain-containing protein</fullName>
    </recommendedName>
</protein>
<keyword evidence="3" id="KW-1185">Reference proteome</keyword>
<evidence type="ECO:0000259" key="1">
    <source>
        <dbReference type="PROSITE" id="PS50181"/>
    </source>
</evidence>
<sequence length="409" mass="46579">MDSISELPNALLLKILSLLPTKDVVATMVLSKRWKLLWMMVPRLIYDDDDDSSESFPRFVDRSLLLHEAPFLETLHFKLSQNSGAIDIRVWTRTALKRQVRELIIEMDCCFTSAAPVLLPRRIYTECNMLVKLKLKNVALENVSYPISFPSLKELSLLSVKYSGCSELVHRLLSNCPVLEDLVVEQCPDDNVTIFTVKVPSLKSLVFHKSHFKDVEIASGFVIDTPSLEFLDLLDYEDGFCLIDNEMPDIVEAVVNLGYSHLENVLSSFTSAKYLSLCLSSSKDAYLVGNVFDHLVKLKICTCETEWLNLLMCILRDSPKLQSLKLEQVYIYIYTQTCVLSTLVSLDWVKYGGTKEEEELIAFMFRSGSCLKRVTINSKSTIPKRKKLKMLKELPLLFMCSPSCQLVLN</sequence>
<gene>
    <name evidence="2" type="ORF">CARUB_v10009307mg</name>
</gene>
<dbReference type="InterPro" id="IPR032675">
    <property type="entry name" value="LRR_dom_sf"/>
</dbReference>
<accession>R0GXB5</accession>
<proteinExistence type="predicted"/>
<dbReference type="STRING" id="81985.R0GXB5"/>
<dbReference type="Gene3D" id="1.20.1280.50">
    <property type="match status" value="1"/>
</dbReference>
<dbReference type="Pfam" id="PF00646">
    <property type="entry name" value="F-box"/>
    <property type="match status" value="1"/>
</dbReference>
<dbReference type="SUPFAM" id="SSF52047">
    <property type="entry name" value="RNI-like"/>
    <property type="match status" value="1"/>
</dbReference>
<evidence type="ECO:0000313" key="2">
    <source>
        <dbReference type="EMBL" id="EOA40577.1"/>
    </source>
</evidence>
<dbReference type="InterPro" id="IPR006566">
    <property type="entry name" value="FBD"/>
</dbReference>